<dbReference type="RefSeq" id="WP_249334786.1">
    <property type="nucleotide sequence ID" value="NZ_JACRSY010000083.1"/>
</dbReference>
<keyword evidence="1" id="KW-0812">Transmembrane</keyword>
<accession>A0A926IG55</accession>
<feature type="transmembrane region" description="Helical" evidence="1">
    <location>
        <begin position="7"/>
        <end position="29"/>
    </location>
</feature>
<gene>
    <name evidence="2" type="ORF">H8718_19820</name>
</gene>
<protein>
    <submittedName>
        <fullName evidence="2">Uncharacterized protein</fullName>
    </submittedName>
</protein>
<keyword evidence="1" id="KW-0472">Membrane</keyword>
<evidence type="ECO:0000313" key="3">
    <source>
        <dbReference type="Proteomes" id="UP000655830"/>
    </source>
</evidence>
<evidence type="ECO:0000256" key="1">
    <source>
        <dbReference type="SAM" id="Phobius"/>
    </source>
</evidence>
<sequence length="77" mass="8830">MLKRLNNILNVVMGSSVGVIVGHTIYVYWEYRKYPDLYAMQSAPWYTSIVAYGVVTAIVLLITIVLKCIVRKKLKNH</sequence>
<feature type="transmembrane region" description="Helical" evidence="1">
    <location>
        <begin position="49"/>
        <end position="70"/>
    </location>
</feature>
<keyword evidence="1" id="KW-1133">Transmembrane helix</keyword>
<dbReference type="EMBL" id="JACRSY010000083">
    <property type="protein sequence ID" value="MBC8581724.1"/>
    <property type="molecule type" value="Genomic_DNA"/>
</dbReference>
<evidence type="ECO:0000313" key="2">
    <source>
        <dbReference type="EMBL" id="MBC8581724.1"/>
    </source>
</evidence>
<keyword evidence="3" id="KW-1185">Reference proteome</keyword>
<name>A0A926IG55_9FIRM</name>
<reference evidence="2" key="1">
    <citation type="submission" date="2020-08" db="EMBL/GenBank/DDBJ databases">
        <title>Genome public.</title>
        <authorList>
            <person name="Liu C."/>
            <person name="Sun Q."/>
        </authorList>
    </citation>
    <scope>NUCLEOTIDE SEQUENCE</scope>
    <source>
        <strain evidence="2">NSJ-12</strain>
    </source>
</reference>
<comment type="caution">
    <text evidence="2">The sequence shown here is derived from an EMBL/GenBank/DDBJ whole genome shotgun (WGS) entry which is preliminary data.</text>
</comment>
<dbReference type="AlphaFoldDB" id="A0A926IG55"/>
<organism evidence="2 3">
    <name type="scientific">Zhenhengia yiwuensis</name>
    <dbReference type="NCBI Taxonomy" id="2763666"/>
    <lineage>
        <taxon>Bacteria</taxon>
        <taxon>Bacillati</taxon>
        <taxon>Bacillota</taxon>
        <taxon>Clostridia</taxon>
        <taxon>Lachnospirales</taxon>
        <taxon>Lachnospiraceae</taxon>
        <taxon>Zhenhengia</taxon>
    </lineage>
</organism>
<proteinExistence type="predicted"/>
<dbReference type="Proteomes" id="UP000655830">
    <property type="component" value="Unassembled WGS sequence"/>
</dbReference>